<dbReference type="InterPro" id="IPR025944">
    <property type="entry name" value="Sigma_54_int_dom_CS"/>
</dbReference>
<dbReference type="Pfam" id="PF00158">
    <property type="entry name" value="Sigma54_activat"/>
    <property type="match status" value="1"/>
</dbReference>
<evidence type="ECO:0000256" key="3">
    <source>
        <dbReference type="ARBA" id="ARBA00023012"/>
    </source>
</evidence>
<evidence type="ECO:0000256" key="7">
    <source>
        <dbReference type="ARBA" id="ARBA00023163"/>
    </source>
</evidence>
<dbReference type="FunFam" id="3.40.50.300:FF:000006">
    <property type="entry name" value="DNA-binding transcriptional regulator NtrC"/>
    <property type="match status" value="1"/>
</dbReference>
<dbReference type="GO" id="GO:0043565">
    <property type="term" value="F:sequence-specific DNA binding"/>
    <property type="evidence" value="ECO:0007669"/>
    <property type="project" value="InterPro"/>
</dbReference>
<dbReference type="PROSITE" id="PS00676">
    <property type="entry name" value="SIGMA54_INTERACT_2"/>
    <property type="match status" value="1"/>
</dbReference>
<dbReference type="InterPro" id="IPR027417">
    <property type="entry name" value="P-loop_NTPase"/>
</dbReference>
<dbReference type="InterPro" id="IPR009057">
    <property type="entry name" value="Homeodomain-like_sf"/>
</dbReference>
<gene>
    <name evidence="11" type="ORF">EDC65_2188</name>
</gene>
<evidence type="ECO:0000313" key="12">
    <source>
        <dbReference type="Proteomes" id="UP000278222"/>
    </source>
</evidence>
<dbReference type="PROSITE" id="PS00688">
    <property type="entry name" value="SIGMA54_INTERACT_3"/>
    <property type="match status" value="1"/>
</dbReference>
<dbReference type="PROSITE" id="PS50045">
    <property type="entry name" value="SIGMA54_INTERACT_4"/>
    <property type="match status" value="1"/>
</dbReference>
<dbReference type="SUPFAM" id="SSF46689">
    <property type="entry name" value="Homeodomain-like"/>
    <property type="match status" value="1"/>
</dbReference>
<evidence type="ECO:0000256" key="2">
    <source>
        <dbReference type="ARBA" id="ARBA00022840"/>
    </source>
</evidence>
<dbReference type="Gene3D" id="3.40.50.2300">
    <property type="match status" value="1"/>
</dbReference>
<dbReference type="RefSeq" id="WP_123689677.1">
    <property type="nucleotide sequence ID" value="NZ_AP019700.1"/>
</dbReference>
<dbReference type="InterPro" id="IPR025943">
    <property type="entry name" value="Sigma_54_int_dom_ATP-bd_2"/>
</dbReference>
<evidence type="ECO:0000256" key="5">
    <source>
        <dbReference type="ARBA" id="ARBA00023125"/>
    </source>
</evidence>
<dbReference type="Pfam" id="PF25601">
    <property type="entry name" value="AAA_lid_14"/>
    <property type="match status" value="1"/>
</dbReference>
<evidence type="ECO:0000256" key="6">
    <source>
        <dbReference type="ARBA" id="ARBA00023159"/>
    </source>
</evidence>
<keyword evidence="5 11" id="KW-0238">DNA-binding</keyword>
<dbReference type="Gene3D" id="1.10.8.60">
    <property type="match status" value="1"/>
</dbReference>
<dbReference type="PROSITE" id="PS50110">
    <property type="entry name" value="RESPONSE_REGULATORY"/>
    <property type="match status" value="1"/>
</dbReference>
<dbReference type="PANTHER" id="PTHR32071">
    <property type="entry name" value="TRANSCRIPTIONAL REGULATORY PROTEIN"/>
    <property type="match status" value="1"/>
</dbReference>
<dbReference type="Pfam" id="PF02954">
    <property type="entry name" value="HTH_8"/>
    <property type="match status" value="1"/>
</dbReference>
<dbReference type="Proteomes" id="UP000278222">
    <property type="component" value="Unassembled WGS sequence"/>
</dbReference>
<dbReference type="InterPro" id="IPR011006">
    <property type="entry name" value="CheY-like_superfamily"/>
</dbReference>
<keyword evidence="4" id="KW-0805">Transcription regulation</keyword>
<keyword evidence="1" id="KW-0547">Nucleotide-binding</keyword>
<dbReference type="OrthoDB" id="9762726at2"/>
<evidence type="ECO:0000313" key="11">
    <source>
        <dbReference type="EMBL" id="ROQ00391.1"/>
    </source>
</evidence>
<evidence type="ECO:0000259" key="9">
    <source>
        <dbReference type="PROSITE" id="PS50045"/>
    </source>
</evidence>
<keyword evidence="2" id="KW-0067">ATP-binding</keyword>
<feature type="domain" description="Response regulatory" evidence="10">
    <location>
        <begin position="6"/>
        <end position="120"/>
    </location>
</feature>
<dbReference type="InterPro" id="IPR003593">
    <property type="entry name" value="AAA+_ATPase"/>
</dbReference>
<dbReference type="SUPFAM" id="SSF52540">
    <property type="entry name" value="P-loop containing nucleoside triphosphate hydrolases"/>
    <property type="match status" value="1"/>
</dbReference>
<dbReference type="GO" id="GO:0005524">
    <property type="term" value="F:ATP binding"/>
    <property type="evidence" value="ECO:0007669"/>
    <property type="project" value="UniProtKB-KW"/>
</dbReference>
<accession>A0A3N1M9P3</accession>
<dbReference type="PRINTS" id="PR01590">
    <property type="entry name" value="HTHFIS"/>
</dbReference>
<name>A0A3N1M9P3_9PROT</name>
<dbReference type="Pfam" id="PF00072">
    <property type="entry name" value="Response_reg"/>
    <property type="match status" value="1"/>
</dbReference>
<keyword evidence="3" id="KW-0902">Two-component regulatory system</keyword>
<protein>
    <submittedName>
        <fullName evidence="11">DNA-binding NtrC family response regulator</fullName>
    </submittedName>
</protein>
<dbReference type="InterPro" id="IPR001789">
    <property type="entry name" value="Sig_transdc_resp-reg_receiver"/>
</dbReference>
<keyword evidence="6" id="KW-0010">Activator</keyword>
<evidence type="ECO:0000256" key="1">
    <source>
        <dbReference type="ARBA" id="ARBA00022741"/>
    </source>
</evidence>
<dbReference type="Gene3D" id="1.10.10.60">
    <property type="entry name" value="Homeodomain-like"/>
    <property type="match status" value="1"/>
</dbReference>
<organism evidence="11 12">
    <name type="scientific">Stella humosa</name>
    <dbReference type="NCBI Taxonomy" id="94"/>
    <lineage>
        <taxon>Bacteria</taxon>
        <taxon>Pseudomonadati</taxon>
        <taxon>Pseudomonadota</taxon>
        <taxon>Alphaproteobacteria</taxon>
        <taxon>Rhodospirillales</taxon>
        <taxon>Stellaceae</taxon>
        <taxon>Stella</taxon>
    </lineage>
</organism>
<evidence type="ECO:0000259" key="10">
    <source>
        <dbReference type="PROSITE" id="PS50110"/>
    </source>
</evidence>
<dbReference type="GO" id="GO:0006355">
    <property type="term" value="P:regulation of DNA-templated transcription"/>
    <property type="evidence" value="ECO:0007669"/>
    <property type="project" value="InterPro"/>
</dbReference>
<evidence type="ECO:0000256" key="8">
    <source>
        <dbReference type="PROSITE-ProRule" id="PRU00169"/>
    </source>
</evidence>
<dbReference type="AlphaFoldDB" id="A0A3N1M9P3"/>
<reference evidence="11 12" key="1">
    <citation type="submission" date="2018-11" db="EMBL/GenBank/DDBJ databases">
        <title>Genomic Encyclopedia of Type Strains, Phase IV (KMG-IV): sequencing the most valuable type-strain genomes for metagenomic binning, comparative biology and taxonomic classification.</title>
        <authorList>
            <person name="Goeker M."/>
        </authorList>
    </citation>
    <scope>NUCLEOTIDE SEQUENCE [LARGE SCALE GENOMIC DNA]</scope>
    <source>
        <strain evidence="11 12">DSM 5900</strain>
    </source>
</reference>
<dbReference type="SMART" id="SM00448">
    <property type="entry name" value="REC"/>
    <property type="match status" value="1"/>
</dbReference>
<dbReference type="CDD" id="cd00009">
    <property type="entry name" value="AAA"/>
    <property type="match status" value="1"/>
</dbReference>
<proteinExistence type="predicted"/>
<dbReference type="SUPFAM" id="SSF52172">
    <property type="entry name" value="CheY-like"/>
    <property type="match status" value="1"/>
</dbReference>
<evidence type="ECO:0000256" key="4">
    <source>
        <dbReference type="ARBA" id="ARBA00023015"/>
    </source>
</evidence>
<dbReference type="Gene3D" id="3.40.50.300">
    <property type="entry name" value="P-loop containing nucleotide triphosphate hydrolases"/>
    <property type="match status" value="1"/>
</dbReference>
<dbReference type="GO" id="GO:0000160">
    <property type="term" value="P:phosphorelay signal transduction system"/>
    <property type="evidence" value="ECO:0007669"/>
    <property type="project" value="UniProtKB-KW"/>
</dbReference>
<dbReference type="SMART" id="SM00382">
    <property type="entry name" value="AAA"/>
    <property type="match status" value="1"/>
</dbReference>
<feature type="domain" description="Sigma-54 factor interaction" evidence="9">
    <location>
        <begin position="128"/>
        <end position="357"/>
    </location>
</feature>
<dbReference type="InterPro" id="IPR002078">
    <property type="entry name" value="Sigma_54_int"/>
</dbReference>
<dbReference type="InterPro" id="IPR002197">
    <property type="entry name" value="HTH_Fis"/>
</dbReference>
<keyword evidence="7" id="KW-0804">Transcription</keyword>
<dbReference type="EMBL" id="RJKX01000013">
    <property type="protein sequence ID" value="ROQ00391.1"/>
    <property type="molecule type" value="Genomic_DNA"/>
</dbReference>
<keyword evidence="8" id="KW-0597">Phosphoprotein</keyword>
<feature type="modified residue" description="4-aspartylphosphate" evidence="8">
    <location>
        <position position="55"/>
    </location>
</feature>
<comment type="caution">
    <text evidence="11">The sequence shown here is derived from an EMBL/GenBank/DDBJ whole genome shotgun (WGS) entry which is preliminary data.</text>
</comment>
<sequence>MTPGPRILLIEDDPVLGPALMQRLRLEGFAPELATTGAAALAAATARPPAAIVSDMRLPDMSGEAVHRRLAEAAAAAPTFFMTAFGDVAQAVRLVKAGARDYLTKPVDVDRLVAALRAATAEAPADGGLGRSAAMQAVEVFLRKAARLDLPVLLLGETGVGKEVAARYLHDAAAPAQPFVAVNCAAIPRELLESTLFGHEKGAFTGAAQRQAGLVEAAEGGTLFLDEVAELAPELQAKLLRLVQERAYRPVGGSGRERAFSGRLVFATHADLAARVADGRFRADLYYRINVLETTIAPLRRRAQDVEDLARHFLVAVERRLGLEAHCLSPAAVLAMADHTWPGNVRELRNRIERAAAMADQAEIGPADLFPERRLGDPADGAPAASLRDAVGQATKAQIQAALGESNGNRAEAARRLGISRTTLWKRMQEHGL</sequence>
<keyword evidence="12" id="KW-1185">Reference proteome</keyword>
<dbReference type="InterPro" id="IPR058031">
    <property type="entry name" value="AAA_lid_NorR"/>
</dbReference>